<feature type="compositionally biased region" description="Acidic residues" evidence="2">
    <location>
        <begin position="153"/>
        <end position="169"/>
    </location>
</feature>
<dbReference type="GO" id="GO:0046983">
    <property type="term" value="F:protein dimerization activity"/>
    <property type="evidence" value="ECO:0007669"/>
    <property type="project" value="InterPro"/>
</dbReference>
<dbReference type="SMART" id="SM00353">
    <property type="entry name" value="HLH"/>
    <property type="match status" value="1"/>
</dbReference>
<organism evidence="4 5">
    <name type="scientific">Fusarium coffeatum</name>
    <dbReference type="NCBI Taxonomy" id="231269"/>
    <lineage>
        <taxon>Eukaryota</taxon>
        <taxon>Fungi</taxon>
        <taxon>Dikarya</taxon>
        <taxon>Ascomycota</taxon>
        <taxon>Pezizomycotina</taxon>
        <taxon>Sordariomycetes</taxon>
        <taxon>Hypocreomycetidae</taxon>
        <taxon>Hypocreales</taxon>
        <taxon>Nectriaceae</taxon>
        <taxon>Fusarium</taxon>
        <taxon>Fusarium incarnatum-equiseti species complex</taxon>
    </lineage>
</organism>
<feature type="region of interest" description="Disordered" evidence="2">
    <location>
        <begin position="135"/>
        <end position="234"/>
    </location>
</feature>
<feature type="compositionally biased region" description="Basic and acidic residues" evidence="2">
    <location>
        <begin position="219"/>
        <end position="229"/>
    </location>
</feature>
<evidence type="ECO:0000313" key="5">
    <source>
        <dbReference type="Proteomes" id="UP000253153"/>
    </source>
</evidence>
<dbReference type="SUPFAM" id="SSF47459">
    <property type="entry name" value="HLH, helix-loop-helix DNA-binding domain"/>
    <property type="match status" value="1"/>
</dbReference>
<feature type="coiled-coil region" evidence="1">
    <location>
        <begin position="276"/>
        <end position="303"/>
    </location>
</feature>
<dbReference type="Pfam" id="PF00010">
    <property type="entry name" value="HLH"/>
    <property type="match status" value="1"/>
</dbReference>
<dbReference type="GeneID" id="41991164"/>
<protein>
    <recommendedName>
        <fullName evidence="3">BHLH domain-containing protein</fullName>
    </recommendedName>
</protein>
<dbReference type="Proteomes" id="UP000253153">
    <property type="component" value="Unassembled WGS sequence"/>
</dbReference>
<dbReference type="EMBL" id="QKXC01000038">
    <property type="protein sequence ID" value="RBR25480.1"/>
    <property type="molecule type" value="Genomic_DNA"/>
</dbReference>
<feature type="domain" description="BHLH" evidence="3">
    <location>
        <begin position="228"/>
        <end position="286"/>
    </location>
</feature>
<dbReference type="AlphaFoldDB" id="A0A366S9T4"/>
<comment type="caution">
    <text evidence="4">The sequence shown here is derived from an EMBL/GenBank/DDBJ whole genome shotgun (WGS) entry which is preliminary data.</text>
</comment>
<dbReference type="SUPFAM" id="SSF51430">
    <property type="entry name" value="NAD(P)-linked oxidoreductase"/>
    <property type="match status" value="1"/>
</dbReference>
<keyword evidence="5" id="KW-1185">Reference proteome</keyword>
<proteinExistence type="predicted"/>
<dbReference type="PROSITE" id="PS50888">
    <property type="entry name" value="BHLH"/>
    <property type="match status" value="1"/>
</dbReference>
<feature type="compositionally biased region" description="Polar residues" evidence="2">
    <location>
        <begin position="104"/>
        <end position="120"/>
    </location>
</feature>
<dbReference type="InterPro" id="IPR011598">
    <property type="entry name" value="bHLH_dom"/>
</dbReference>
<dbReference type="RefSeq" id="XP_031020071.1">
    <property type="nucleotide sequence ID" value="XM_031155868.1"/>
</dbReference>
<dbReference type="Gene3D" id="3.20.20.100">
    <property type="entry name" value="NADP-dependent oxidoreductase domain"/>
    <property type="match status" value="1"/>
</dbReference>
<feature type="region of interest" description="Disordered" evidence="2">
    <location>
        <begin position="93"/>
        <end position="120"/>
    </location>
</feature>
<evidence type="ECO:0000313" key="4">
    <source>
        <dbReference type="EMBL" id="RBR25480.1"/>
    </source>
</evidence>
<dbReference type="OrthoDB" id="3542681at2759"/>
<keyword evidence="1" id="KW-0175">Coiled coil</keyword>
<accession>A0A366S9T4</accession>
<dbReference type="InterPro" id="IPR036638">
    <property type="entry name" value="HLH_DNA-bd_sf"/>
</dbReference>
<evidence type="ECO:0000259" key="3">
    <source>
        <dbReference type="PROSITE" id="PS50888"/>
    </source>
</evidence>
<dbReference type="InterPro" id="IPR036812">
    <property type="entry name" value="NAD(P)_OxRdtase_dom_sf"/>
</dbReference>
<evidence type="ECO:0000256" key="2">
    <source>
        <dbReference type="SAM" id="MobiDB-lite"/>
    </source>
</evidence>
<dbReference type="Gene3D" id="4.10.280.10">
    <property type="entry name" value="Helix-loop-helix DNA-binding domain"/>
    <property type="match status" value="1"/>
</dbReference>
<name>A0A366S9T4_9HYPO</name>
<sequence>MMSSNFLETSGDGDGAARFGRMPDDWMNGIDTTTMPFSGLDAPYEASTQQNPLQSPETPSLDNTVFPSPLTDLAYLDRSFGDFSSNYAIHPTTPGQFPVHPPHRTSSTFSEGYDLSSASPSLGPVWPAHVSPAATFLPTPPMPDDLSAASSSPEEEDNQDDDDYDDDSSEPASKKRKRSTANKITKTKGKDAPKRNPTQLRTASRAPKKRGAAAAQPRHPSETSEEVKARAAHNQVEQQYRKRLNTHFERLLAVLPPPGTEGGIANDRRVSKAEVLDLARERIRALEKQTSRLERERRELRGRIAPDGRRMLAIDFGPWDNHRLQAAKAAEAANVTRRAGYRYIDTALAYRDEREVRIGIHVSGVAGEKGWVSVKL</sequence>
<reference evidence="4 5" key="1">
    <citation type="submission" date="2018-06" db="EMBL/GenBank/DDBJ databases">
        <title>Fusarium incarnatum-equiseti species complex species 28.</title>
        <authorList>
            <person name="Gardiner D.M."/>
        </authorList>
    </citation>
    <scope>NUCLEOTIDE SEQUENCE [LARGE SCALE GENOMIC DNA]</scope>
    <source>
        <strain evidence="4 5">FIESC_28</strain>
    </source>
</reference>
<evidence type="ECO:0000256" key="1">
    <source>
        <dbReference type="SAM" id="Coils"/>
    </source>
</evidence>
<gene>
    <name evidence="4" type="ORF">FIESC28_01718</name>
</gene>